<dbReference type="RefSeq" id="WP_237359700.1">
    <property type="nucleotide sequence ID" value="NZ_CAKLDM010000001.1"/>
</dbReference>
<keyword evidence="2" id="KW-1185">Reference proteome</keyword>
<evidence type="ECO:0000313" key="1">
    <source>
        <dbReference type="EMBL" id="CAH0536221.1"/>
    </source>
</evidence>
<dbReference type="Proteomes" id="UP000838748">
    <property type="component" value="Unassembled WGS sequence"/>
</dbReference>
<protein>
    <recommendedName>
        <fullName evidence="3">Lipoprotein</fullName>
    </recommendedName>
</protein>
<reference evidence="1" key="1">
    <citation type="submission" date="2021-11" db="EMBL/GenBank/DDBJ databases">
        <authorList>
            <person name="Rodrigo-Torres L."/>
            <person name="Arahal R. D."/>
            <person name="Lucena T."/>
        </authorList>
    </citation>
    <scope>NUCLEOTIDE SEQUENCE</scope>
    <source>
        <strain evidence="1">CECT 7928</strain>
    </source>
</reference>
<organism evidence="1 2">
    <name type="scientific">Vibrio marisflavi CECT 7928</name>
    <dbReference type="NCBI Taxonomy" id="634439"/>
    <lineage>
        <taxon>Bacteria</taxon>
        <taxon>Pseudomonadati</taxon>
        <taxon>Pseudomonadota</taxon>
        <taxon>Gammaproteobacteria</taxon>
        <taxon>Vibrionales</taxon>
        <taxon>Vibrionaceae</taxon>
        <taxon>Vibrio</taxon>
    </lineage>
</organism>
<proteinExistence type="predicted"/>
<sequence length="126" mass="14244">MDIGCLAKGAIVGLFSLSLQGCLQDEIERWADSDTYNFNGIYQSDDEDASFLSFENGVMRYVTPLNQVTKNYKVVKGQVHIILRNSSMEKRDDLVMSIHGTGEFLTCVSCPKYKMANRWHRAVPQS</sequence>
<gene>
    <name evidence="1" type="ORF">VMF7928_00280</name>
</gene>
<dbReference type="EMBL" id="CAKLDM010000001">
    <property type="protein sequence ID" value="CAH0536221.1"/>
    <property type="molecule type" value="Genomic_DNA"/>
</dbReference>
<evidence type="ECO:0008006" key="3">
    <source>
        <dbReference type="Google" id="ProtNLM"/>
    </source>
</evidence>
<name>A0ABM8ZZ10_9VIBR</name>
<evidence type="ECO:0000313" key="2">
    <source>
        <dbReference type="Proteomes" id="UP000838748"/>
    </source>
</evidence>
<comment type="caution">
    <text evidence="1">The sequence shown here is derived from an EMBL/GenBank/DDBJ whole genome shotgun (WGS) entry which is preliminary data.</text>
</comment>
<accession>A0ABM8ZZ10</accession>